<keyword evidence="3" id="KW-1185">Reference proteome</keyword>
<dbReference type="PANTHER" id="PTHR30143">
    <property type="entry name" value="ACID HYDRATASE"/>
    <property type="match status" value="1"/>
</dbReference>
<sequence length="200" mass="22143">MNNSEGLWKADAGENRGDQSPAGLTDACSAQLWRAEWERRRIAPLSSAHPRLSEDDIYAIAARTFQRRDRQKIGFKLGYTSAEMRAQMGINDPNFGVLTKDLLVSERTGRVDSENLFHPLIEPEITLRVGRDVHGPDQTRVSISYAVDSAIASLEIVHTRYQSYCFSAVDNIADNSSSARVVLGRLDHSGRSMTCACAPC</sequence>
<protein>
    <submittedName>
        <fullName evidence="2">Uncharacterized protein</fullName>
    </submittedName>
</protein>
<dbReference type="AlphaFoldDB" id="A0A418YP45"/>
<dbReference type="OrthoDB" id="9792137at2"/>
<reference evidence="2 3" key="1">
    <citation type="submission" date="2018-08" db="EMBL/GenBank/DDBJ databases">
        <title>Sphingobium sp. EO9.</title>
        <authorList>
            <person name="Park Y."/>
            <person name="Kim K.H."/>
            <person name="Jeon C.O."/>
        </authorList>
    </citation>
    <scope>NUCLEOTIDE SEQUENCE [LARGE SCALE GENOMIC DNA]</scope>
    <source>
        <strain evidence="2 3">EO9</strain>
    </source>
</reference>
<comment type="caution">
    <text evidence="2">The sequence shown here is derived from an EMBL/GenBank/DDBJ whole genome shotgun (WGS) entry which is preliminary data.</text>
</comment>
<dbReference type="InterPro" id="IPR036663">
    <property type="entry name" value="Fumarylacetoacetase_C_sf"/>
</dbReference>
<dbReference type="PANTHER" id="PTHR30143:SF0">
    <property type="entry name" value="2-KETO-4-PENTENOATE HYDRATASE"/>
    <property type="match status" value="1"/>
</dbReference>
<evidence type="ECO:0000313" key="3">
    <source>
        <dbReference type="Proteomes" id="UP000283469"/>
    </source>
</evidence>
<proteinExistence type="predicted"/>
<dbReference type="EMBL" id="QVRA01000019">
    <property type="protein sequence ID" value="RJG53061.1"/>
    <property type="molecule type" value="Genomic_DNA"/>
</dbReference>
<dbReference type="RefSeq" id="WP_119748709.1">
    <property type="nucleotide sequence ID" value="NZ_QVRA01000019.1"/>
</dbReference>
<evidence type="ECO:0000313" key="2">
    <source>
        <dbReference type="EMBL" id="RJG53061.1"/>
    </source>
</evidence>
<organism evidence="2 3">
    <name type="scientific">Sphingobium terrigena</name>
    <dbReference type="NCBI Taxonomy" id="2304063"/>
    <lineage>
        <taxon>Bacteria</taxon>
        <taxon>Pseudomonadati</taxon>
        <taxon>Pseudomonadota</taxon>
        <taxon>Alphaproteobacteria</taxon>
        <taxon>Sphingomonadales</taxon>
        <taxon>Sphingomonadaceae</taxon>
        <taxon>Sphingobium</taxon>
    </lineage>
</organism>
<dbReference type="InterPro" id="IPR050772">
    <property type="entry name" value="Hydratase-Decarb/MhpD_sf"/>
</dbReference>
<dbReference type="Gene3D" id="3.90.850.10">
    <property type="entry name" value="Fumarylacetoacetase-like, C-terminal domain"/>
    <property type="match status" value="1"/>
</dbReference>
<feature type="region of interest" description="Disordered" evidence="1">
    <location>
        <begin position="1"/>
        <end position="24"/>
    </location>
</feature>
<accession>A0A418YP45</accession>
<dbReference type="Proteomes" id="UP000283469">
    <property type="component" value="Unassembled WGS sequence"/>
</dbReference>
<name>A0A418YP45_9SPHN</name>
<dbReference type="GO" id="GO:0008684">
    <property type="term" value="F:2-oxopent-4-enoate hydratase activity"/>
    <property type="evidence" value="ECO:0007669"/>
    <property type="project" value="TreeGrafter"/>
</dbReference>
<gene>
    <name evidence="2" type="ORF">D0Z70_17680</name>
</gene>
<dbReference type="GO" id="GO:0005737">
    <property type="term" value="C:cytoplasm"/>
    <property type="evidence" value="ECO:0007669"/>
    <property type="project" value="TreeGrafter"/>
</dbReference>
<dbReference type="SUPFAM" id="SSF56529">
    <property type="entry name" value="FAH"/>
    <property type="match status" value="1"/>
</dbReference>
<evidence type="ECO:0000256" key="1">
    <source>
        <dbReference type="SAM" id="MobiDB-lite"/>
    </source>
</evidence>